<evidence type="ECO:0000313" key="2">
    <source>
        <dbReference type="EMBL" id="OGD71523.1"/>
    </source>
</evidence>
<feature type="transmembrane region" description="Helical" evidence="1">
    <location>
        <begin position="115"/>
        <end position="133"/>
    </location>
</feature>
<keyword evidence="1" id="KW-0812">Transmembrane</keyword>
<keyword evidence="1" id="KW-1133">Transmembrane helix</keyword>
<feature type="transmembrane region" description="Helical" evidence="1">
    <location>
        <begin position="35"/>
        <end position="54"/>
    </location>
</feature>
<protein>
    <submittedName>
        <fullName evidence="2">Uncharacterized protein</fullName>
    </submittedName>
</protein>
<dbReference type="Proteomes" id="UP000177390">
    <property type="component" value="Unassembled WGS sequence"/>
</dbReference>
<proteinExistence type="predicted"/>
<dbReference type="AlphaFoldDB" id="A0A1F5EVV3"/>
<gene>
    <name evidence="2" type="ORF">A3D09_02175</name>
</gene>
<comment type="caution">
    <text evidence="2">The sequence shown here is derived from an EMBL/GenBank/DDBJ whole genome shotgun (WGS) entry which is preliminary data.</text>
</comment>
<organism evidence="2 3">
    <name type="scientific">Candidatus Collierbacteria bacterium RIFCSPHIGHO2_02_FULL_49_10</name>
    <dbReference type="NCBI Taxonomy" id="1817723"/>
    <lineage>
        <taxon>Bacteria</taxon>
        <taxon>Candidatus Collieribacteriota</taxon>
    </lineage>
</organism>
<dbReference type="EMBL" id="MFAH01000023">
    <property type="protein sequence ID" value="OGD71523.1"/>
    <property type="molecule type" value="Genomic_DNA"/>
</dbReference>
<feature type="transmembrane region" description="Helical" evidence="1">
    <location>
        <begin position="75"/>
        <end position="95"/>
    </location>
</feature>
<evidence type="ECO:0000313" key="3">
    <source>
        <dbReference type="Proteomes" id="UP000177390"/>
    </source>
</evidence>
<name>A0A1F5EVV3_9BACT</name>
<reference evidence="2 3" key="1">
    <citation type="journal article" date="2016" name="Nat. Commun.">
        <title>Thousands of microbial genomes shed light on interconnected biogeochemical processes in an aquifer system.</title>
        <authorList>
            <person name="Anantharaman K."/>
            <person name="Brown C.T."/>
            <person name="Hug L.A."/>
            <person name="Sharon I."/>
            <person name="Castelle C.J."/>
            <person name="Probst A.J."/>
            <person name="Thomas B.C."/>
            <person name="Singh A."/>
            <person name="Wilkins M.J."/>
            <person name="Karaoz U."/>
            <person name="Brodie E.L."/>
            <person name="Williams K.H."/>
            <person name="Hubbard S.S."/>
            <person name="Banfield J.F."/>
        </authorList>
    </citation>
    <scope>NUCLEOTIDE SEQUENCE [LARGE SCALE GENOMIC DNA]</scope>
</reference>
<evidence type="ECO:0000256" key="1">
    <source>
        <dbReference type="SAM" id="Phobius"/>
    </source>
</evidence>
<keyword evidence="1" id="KW-0472">Membrane</keyword>
<sequence length="135" mass="15132">MTIREYYKEKLKDVNVPAPSSGDVPGNSGQVHSETIVGVAVIIAVCLVLIFIFKKFHLIKKINQERENMNKKQKNVLIFLVPGIIFVVALGIASLVGNDYTTTTTPDAANWVRTWPVWAIALTVVVIFEYRMLKD</sequence>
<accession>A0A1F5EVV3</accession>